<evidence type="ECO:0000313" key="2">
    <source>
        <dbReference type="EMBL" id="AOV60341.1"/>
    </source>
</evidence>
<dbReference type="EMBL" id="KU686205">
    <property type="protein sequence ID" value="AOV60569.1"/>
    <property type="molecule type" value="Genomic_DNA"/>
</dbReference>
<gene>
    <name evidence="4" type="ORF">N161109_195</name>
    <name evidence="2" type="ORF">S050808_194</name>
    <name evidence="3" type="ORF">S820908_194</name>
</gene>
<dbReference type="OrthoDB" id="28421at10239"/>
<evidence type="ECO:0000313" key="7">
    <source>
        <dbReference type="Proteomes" id="UP000241903"/>
    </source>
</evidence>
<evidence type="ECO:0000313" key="6">
    <source>
        <dbReference type="Proteomes" id="UP000240393"/>
    </source>
</evidence>
<reference evidence="5 6" key="1">
    <citation type="journal article" date="2016" name="Virology">
        <title>The genomic content and context of auxiliary metabolic genes in marine cyanomyoviruses.</title>
        <authorList>
            <person name="Crummett L.T."/>
            <person name="Puxty R.J."/>
            <person name="Weihe C."/>
            <person name="Marston M.F."/>
            <person name="Martiny J.B."/>
        </authorList>
    </citation>
    <scope>NUCLEOTIDE SEQUENCE [LARGE SCALE GENOMIC DNA]</scope>
    <source>
        <strain evidence="2">0808SB05</strain>
        <strain evidence="3">0908SB82</strain>
        <strain evidence="4">1109NB16</strain>
    </source>
</reference>
<dbReference type="Proteomes" id="UP000241903">
    <property type="component" value="Segment"/>
</dbReference>
<accession>A0A1D8KPL3</accession>
<dbReference type="KEGG" id="vg:30307780"/>
<evidence type="ECO:0000313" key="4">
    <source>
        <dbReference type="EMBL" id="AOV60798.1"/>
    </source>
</evidence>
<proteinExistence type="predicted"/>
<keyword evidence="1" id="KW-0472">Membrane</keyword>
<dbReference type="SUPFAM" id="SSF103511">
    <property type="entry name" value="Chlorophyll a-b binding protein"/>
    <property type="match status" value="1"/>
</dbReference>
<feature type="transmembrane region" description="Helical" evidence="1">
    <location>
        <begin position="12"/>
        <end position="35"/>
    </location>
</feature>
<name>A0A1D8KPL3_9CAUD</name>
<organism evidence="3 7">
    <name type="scientific">Synechococcus phage S-CAM9</name>
    <dbReference type="NCBI Taxonomy" id="1883369"/>
    <lineage>
        <taxon>Viruses</taxon>
        <taxon>Duplodnaviria</taxon>
        <taxon>Heunggongvirae</taxon>
        <taxon>Uroviricota</taxon>
        <taxon>Caudoviricetes</taxon>
        <taxon>Pantevenvirales</taxon>
        <taxon>Kyanoviridae</taxon>
        <taxon>Kanaloavirus</taxon>
        <taxon>Kanaloavirus scam9</taxon>
    </lineage>
</organism>
<dbReference type="EMBL" id="KU686204">
    <property type="protein sequence ID" value="AOV60341.1"/>
    <property type="molecule type" value="Genomic_DNA"/>
</dbReference>
<dbReference type="GeneID" id="30307780"/>
<evidence type="ECO:0000313" key="5">
    <source>
        <dbReference type="Proteomes" id="UP000202784"/>
    </source>
</evidence>
<evidence type="ECO:0000313" key="3">
    <source>
        <dbReference type="EMBL" id="AOV60569.1"/>
    </source>
</evidence>
<protein>
    <submittedName>
        <fullName evidence="3">High-light inducible protein</fullName>
    </submittedName>
</protein>
<dbReference type="Proteomes" id="UP000240393">
    <property type="component" value="Segment"/>
</dbReference>
<keyword evidence="5" id="KW-1185">Reference proteome</keyword>
<dbReference type="RefSeq" id="YP_009322630.1">
    <property type="nucleotide sequence ID" value="NC_031922.1"/>
</dbReference>
<dbReference type="Proteomes" id="UP000202784">
    <property type="component" value="Segment"/>
</dbReference>
<evidence type="ECO:0000256" key="1">
    <source>
        <dbReference type="SAM" id="Phobius"/>
    </source>
</evidence>
<dbReference type="EMBL" id="KU686206">
    <property type="protein sequence ID" value="AOV60798.1"/>
    <property type="molecule type" value="Genomic_DNA"/>
</dbReference>
<keyword evidence="1" id="KW-1133">Transmembrane helix</keyword>
<keyword evidence="1" id="KW-0812">Transmembrane</keyword>
<sequence>MKFGFTPEAEILNARLAMLGFVIAVGTYFTTGQIIPGVF</sequence>